<keyword evidence="3 6" id="KW-0378">Hydrolase</keyword>
<feature type="domain" description="Metallo-beta-lactamase" evidence="5">
    <location>
        <begin position="59"/>
        <end position="251"/>
    </location>
</feature>
<evidence type="ECO:0000313" key="7">
    <source>
        <dbReference type="Proteomes" id="UP000466607"/>
    </source>
</evidence>
<dbReference type="EMBL" id="AP022586">
    <property type="protein sequence ID" value="BBY17379.1"/>
    <property type="molecule type" value="Genomic_DNA"/>
</dbReference>
<dbReference type="InterPro" id="IPR051013">
    <property type="entry name" value="MBL_superfamily_lactonases"/>
</dbReference>
<evidence type="ECO:0000256" key="1">
    <source>
        <dbReference type="ARBA" id="ARBA00007749"/>
    </source>
</evidence>
<accession>A0AAD1IL00</accession>
<dbReference type="AlphaFoldDB" id="A0AAD1IL00"/>
<proteinExistence type="inferred from homology"/>
<dbReference type="Pfam" id="PF00753">
    <property type="entry name" value="Lactamase_B"/>
    <property type="match status" value="1"/>
</dbReference>
<dbReference type="InterPro" id="IPR036866">
    <property type="entry name" value="RibonucZ/Hydroxyglut_hydro"/>
</dbReference>
<evidence type="ECO:0000313" key="6">
    <source>
        <dbReference type="EMBL" id="BBY17379.1"/>
    </source>
</evidence>
<sequence>MGRPEDPSAAPSLRFDDVIATYAIDGVLSVPLDFFPGVPGDYWSARPEMLSATGRVHVAAGGLLVESSAATVLIDAGVGADRGALLDVLATAGRGPDDIDVVAFTHLHFDHAGRAFAARHKTFPNARYVLSAAEWAPYAGGDLRGDRYTPAHVLRELAHTPLELISDGEEIVPRVHAIVTGGHTPGHTAYVITSRTGRRLIAFGDAFHIPAQLAHPEWFSSADADHAGVLAARRRLLDELSAPETYGFGCHFGDQVFGRVTPVGTWAPVPPGSV</sequence>
<keyword evidence="2" id="KW-0479">Metal-binding</keyword>
<dbReference type="Gene3D" id="3.60.15.10">
    <property type="entry name" value="Ribonuclease Z/Hydroxyacylglutathione hydrolase-like"/>
    <property type="match status" value="1"/>
</dbReference>
<keyword evidence="4" id="KW-0862">Zinc</keyword>
<name>A0AAD1IL00_9MYCO</name>
<evidence type="ECO:0000256" key="3">
    <source>
        <dbReference type="ARBA" id="ARBA00022801"/>
    </source>
</evidence>
<dbReference type="PANTHER" id="PTHR42978">
    <property type="entry name" value="QUORUM-QUENCHING LACTONASE YTNP-RELATED-RELATED"/>
    <property type="match status" value="1"/>
</dbReference>
<organism evidence="6 7">
    <name type="scientific">Mycolicibacterium litorale</name>
    <dbReference type="NCBI Taxonomy" id="758802"/>
    <lineage>
        <taxon>Bacteria</taxon>
        <taxon>Bacillati</taxon>
        <taxon>Actinomycetota</taxon>
        <taxon>Actinomycetes</taxon>
        <taxon>Mycobacteriales</taxon>
        <taxon>Mycobacteriaceae</taxon>
        <taxon>Mycolicibacterium</taxon>
    </lineage>
</organism>
<reference evidence="6 7" key="1">
    <citation type="journal article" date="2019" name="Emerg. Microbes Infect.">
        <title>Comprehensive subspecies identification of 175 nontuberculous mycobacteria species based on 7547 genomic profiles.</title>
        <authorList>
            <person name="Matsumoto Y."/>
            <person name="Kinjo T."/>
            <person name="Motooka D."/>
            <person name="Nabeya D."/>
            <person name="Jung N."/>
            <person name="Uechi K."/>
            <person name="Horii T."/>
            <person name="Iida T."/>
            <person name="Fujita J."/>
            <person name="Nakamura S."/>
        </authorList>
    </citation>
    <scope>NUCLEOTIDE SEQUENCE [LARGE SCALE GENOMIC DNA]</scope>
    <source>
        <strain evidence="6 7">JCM 17423</strain>
    </source>
</reference>
<protein>
    <submittedName>
        <fullName evidence="6">MBL fold hydrolase</fullName>
    </submittedName>
</protein>
<dbReference type="InterPro" id="IPR001279">
    <property type="entry name" value="Metallo-B-lactamas"/>
</dbReference>
<comment type="similarity">
    <text evidence="1">Belongs to the metallo-beta-lactamase superfamily.</text>
</comment>
<dbReference type="GO" id="GO:0046872">
    <property type="term" value="F:metal ion binding"/>
    <property type="evidence" value="ECO:0007669"/>
    <property type="project" value="UniProtKB-KW"/>
</dbReference>
<dbReference type="GO" id="GO:0016787">
    <property type="term" value="F:hydrolase activity"/>
    <property type="evidence" value="ECO:0007669"/>
    <property type="project" value="UniProtKB-KW"/>
</dbReference>
<evidence type="ECO:0000256" key="4">
    <source>
        <dbReference type="ARBA" id="ARBA00022833"/>
    </source>
</evidence>
<dbReference type="Proteomes" id="UP000466607">
    <property type="component" value="Chromosome"/>
</dbReference>
<dbReference type="SUPFAM" id="SSF56281">
    <property type="entry name" value="Metallo-hydrolase/oxidoreductase"/>
    <property type="match status" value="1"/>
</dbReference>
<keyword evidence="7" id="KW-1185">Reference proteome</keyword>
<dbReference type="PANTHER" id="PTHR42978:SF6">
    <property type="entry name" value="QUORUM-QUENCHING LACTONASE YTNP-RELATED"/>
    <property type="match status" value="1"/>
</dbReference>
<gene>
    <name evidence="6" type="ORF">MLIT_29710</name>
</gene>
<evidence type="ECO:0000256" key="2">
    <source>
        <dbReference type="ARBA" id="ARBA00022723"/>
    </source>
</evidence>
<evidence type="ECO:0000259" key="5">
    <source>
        <dbReference type="SMART" id="SM00849"/>
    </source>
</evidence>
<dbReference type="SMART" id="SM00849">
    <property type="entry name" value="Lactamase_B"/>
    <property type="match status" value="1"/>
</dbReference>